<evidence type="ECO:0000256" key="5">
    <source>
        <dbReference type="ARBA" id="ARBA00022801"/>
    </source>
</evidence>
<evidence type="ECO:0000313" key="10">
    <source>
        <dbReference type="Proteomes" id="UP001162834"/>
    </source>
</evidence>
<keyword evidence="7" id="KW-0170">Cobalt</keyword>
<accession>A0A9E6Y169</accession>
<evidence type="ECO:0000256" key="4">
    <source>
        <dbReference type="ARBA" id="ARBA00022723"/>
    </source>
</evidence>
<dbReference type="AlphaFoldDB" id="A0A9E6Y169"/>
<dbReference type="RefSeq" id="WP_259312336.1">
    <property type="nucleotide sequence ID" value="NZ_CP087164.1"/>
</dbReference>
<dbReference type="GO" id="GO:0046872">
    <property type="term" value="F:metal ion binding"/>
    <property type="evidence" value="ECO:0007669"/>
    <property type="project" value="UniProtKB-KW"/>
</dbReference>
<dbReference type="EC" id="3.5.1.-" evidence="9"/>
<keyword evidence="10" id="KW-1185">Reference proteome</keyword>
<protein>
    <submittedName>
        <fullName evidence="9">N-formyl-4-amino-5-aminomethyl-2-methylpyrimidine deformylase</fullName>
        <ecNumber evidence="9">3.5.1.-</ecNumber>
    </submittedName>
</protein>
<dbReference type="PANTHER" id="PTHR43808">
    <property type="entry name" value="ACETYLORNITHINE DEACETYLASE"/>
    <property type="match status" value="1"/>
</dbReference>
<dbReference type="EMBL" id="CP087164">
    <property type="protein sequence ID" value="UGS38312.1"/>
    <property type="molecule type" value="Genomic_DNA"/>
</dbReference>
<name>A0A9E6Y169_9ACTN</name>
<dbReference type="KEGG" id="sbae:DSM104329_04736"/>
<dbReference type="SUPFAM" id="SSF55031">
    <property type="entry name" value="Bacterial exopeptidase dimerisation domain"/>
    <property type="match status" value="1"/>
</dbReference>
<dbReference type="SUPFAM" id="SSF53187">
    <property type="entry name" value="Zn-dependent exopeptidases"/>
    <property type="match status" value="1"/>
</dbReference>
<dbReference type="InterPro" id="IPR011650">
    <property type="entry name" value="Peptidase_M20_dimer"/>
</dbReference>
<comment type="cofactor">
    <cofactor evidence="1">
        <name>Co(2+)</name>
        <dbReference type="ChEBI" id="CHEBI:48828"/>
    </cofactor>
</comment>
<comment type="cofactor">
    <cofactor evidence="2">
        <name>Zn(2+)</name>
        <dbReference type="ChEBI" id="CHEBI:29105"/>
    </cofactor>
</comment>
<comment type="similarity">
    <text evidence="3">Belongs to the peptidase M20A family.</text>
</comment>
<dbReference type="PANTHER" id="PTHR43808:SF25">
    <property type="entry name" value="PEPTIDASE M20 DIMERISATION DOMAIN-CONTAINING PROTEIN"/>
    <property type="match status" value="1"/>
</dbReference>
<dbReference type="InterPro" id="IPR036264">
    <property type="entry name" value="Bact_exopeptidase_dim_dom"/>
</dbReference>
<evidence type="ECO:0000256" key="7">
    <source>
        <dbReference type="ARBA" id="ARBA00023285"/>
    </source>
</evidence>
<dbReference type="NCBIfam" id="TIGR01910">
    <property type="entry name" value="DapE-ArgE"/>
    <property type="match status" value="1"/>
</dbReference>
<keyword evidence="6" id="KW-0862">Zinc</keyword>
<proteinExistence type="inferred from homology"/>
<keyword evidence="4" id="KW-0479">Metal-binding</keyword>
<sequence>MSSLSEGIDLATPEGALSDAFLQDVLRSLVQTRSVNPGIYETQMAEMVRRWLEPTGADVHVVEFAPGRPSVAAVMAGSGGGPTLVLNGHMDTVPIDDESLWDSDPFAGDVRNGYMYGRGACDMKAGLTTQIAVAHRLASIRDELKGTLILHFVAGEECAEPGALSLVQAGFTGDFGIVTEPTELRVAVAERGLGLYRVRILGQSIHASRATLGINPVPRLRGVLQVIDDYEREVMAKPHPLLPGGSCTPTVVRAGVKENAVADYCDLLLDRRLIPGETIEGERAELERRLSALGDDDPDFSCEVTSFEFGFEPAEIPADSKFAAIVADAVKGVTGTRGEIWGTPYASDVRNLVNDAGMEAVTFGPGNVAECHCANERVSMAQVRQAAEVMARVARDLL</sequence>
<feature type="domain" description="Peptidase M20 dimerisation" evidence="8">
    <location>
        <begin position="188"/>
        <end position="295"/>
    </location>
</feature>
<evidence type="ECO:0000256" key="1">
    <source>
        <dbReference type="ARBA" id="ARBA00001941"/>
    </source>
</evidence>
<evidence type="ECO:0000256" key="3">
    <source>
        <dbReference type="ARBA" id="ARBA00006247"/>
    </source>
</evidence>
<evidence type="ECO:0000256" key="2">
    <source>
        <dbReference type="ARBA" id="ARBA00001947"/>
    </source>
</evidence>
<dbReference type="Pfam" id="PF07687">
    <property type="entry name" value="M20_dimer"/>
    <property type="match status" value="1"/>
</dbReference>
<gene>
    <name evidence="9" type="primary">ylmB_4</name>
    <name evidence="9" type="ORF">DSM104329_04736</name>
</gene>
<dbReference type="InterPro" id="IPR002933">
    <property type="entry name" value="Peptidase_M20"/>
</dbReference>
<dbReference type="InterPro" id="IPR050072">
    <property type="entry name" value="Peptidase_M20A"/>
</dbReference>
<evidence type="ECO:0000259" key="8">
    <source>
        <dbReference type="Pfam" id="PF07687"/>
    </source>
</evidence>
<evidence type="ECO:0000313" key="9">
    <source>
        <dbReference type="EMBL" id="UGS38312.1"/>
    </source>
</evidence>
<dbReference type="Pfam" id="PF01546">
    <property type="entry name" value="Peptidase_M20"/>
    <property type="match status" value="1"/>
</dbReference>
<reference evidence="9" key="1">
    <citation type="journal article" date="2022" name="Int. J. Syst. Evol. Microbiol.">
        <title>Pseudomonas aegrilactucae sp. nov. and Pseudomonas morbosilactucae sp. nov., pathogens causing bacterial rot of lettuce in Japan.</title>
        <authorList>
            <person name="Sawada H."/>
            <person name="Fujikawa T."/>
            <person name="Satou M."/>
        </authorList>
    </citation>
    <scope>NUCLEOTIDE SEQUENCE</scope>
    <source>
        <strain evidence="9">0166_1</strain>
    </source>
</reference>
<evidence type="ECO:0000256" key="6">
    <source>
        <dbReference type="ARBA" id="ARBA00022833"/>
    </source>
</evidence>
<dbReference type="CDD" id="cd08659">
    <property type="entry name" value="M20_ArgE_DapE-like"/>
    <property type="match status" value="1"/>
</dbReference>
<organism evidence="9 10">
    <name type="scientific">Capillimicrobium parvum</name>
    <dbReference type="NCBI Taxonomy" id="2884022"/>
    <lineage>
        <taxon>Bacteria</taxon>
        <taxon>Bacillati</taxon>
        <taxon>Actinomycetota</taxon>
        <taxon>Thermoleophilia</taxon>
        <taxon>Solirubrobacterales</taxon>
        <taxon>Capillimicrobiaceae</taxon>
        <taxon>Capillimicrobium</taxon>
    </lineage>
</organism>
<keyword evidence="5 9" id="KW-0378">Hydrolase</keyword>
<dbReference type="GO" id="GO:0016787">
    <property type="term" value="F:hydrolase activity"/>
    <property type="evidence" value="ECO:0007669"/>
    <property type="project" value="UniProtKB-KW"/>
</dbReference>
<dbReference type="Gene3D" id="3.30.70.360">
    <property type="match status" value="1"/>
</dbReference>
<dbReference type="Gene3D" id="3.40.630.10">
    <property type="entry name" value="Zn peptidases"/>
    <property type="match status" value="1"/>
</dbReference>
<dbReference type="Proteomes" id="UP001162834">
    <property type="component" value="Chromosome"/>
</dbReference>
<dbReference type="InterPro" id="IPR010182">
    <property type="entry name" value="ArgE/DapE"/>
</dbReference>